<evidence type="ECO:0000313" key="1">
    <source>
        <dbReference type="EMBL" id="VDP19334.1"/>
    </source>
</evidence>
<reference evidence="1 2" key="1">
    <citation type="submission" date="2018-11" db="EMBL/GenBank/DDBJ databases">
        <authorList>
            <consortium name="Pathogen Informatics"/>
        </authorList>
    </citation>
    <scope>NUCLEOTIDE SEQUENCE [LARGE SCALE GENOMIC DNA]</scope>
    <source>
        <strain evidence="1 2">Zambia</strain>
    </source>
</reference>
<dbReference type="Proteomes" id="UP000277204">
    <property type="component" value="Unassembled WGS sequence"/>
</dbReference>
<evidence type="ECO:0000313" key="2">
    <source>
        <dbReference type="Proteomes" id="UP000277204"/>
    </source>
</evidence>
<accession>A0A183MII4</accession>
<dbReference type="EMBL" id="UZAI01017011">
    <property type="protein sequence ID" value="VDP19334.1"/>
    <property type="molecule type" value="Genomic_DNA"/>
</dbReference>
<organism evidence="1 2">
    <name type="scientific">Schistosoma margrebowiei</name>
    <dbReference type="NCBI Taxonomy" id="48269"/>
    <lineage>
        <taxon>Eukaryota</taxon>
        <taxon>Metazoa</taxon>
        <taxon>Spiralia</taxon>
        <taxon>Lophotrochozoa</taxon>
        <taxon>Platyhelminthes</taxon>
        <taxon>Trematoda</taxon>
        <taxon>Digenea</taxon>
        <taxon>Strigeidida</taxon>
        <taxon>Schistosomatoidea</taxon>
        <taxon>Schistosomatidae</taxon>
        <taxon>Schistosoma</taxon>
    </lineage>
</organism>
<protein>
    <submittedName>
        <fullName evidence="1">Uncharacterized protein</fullName>
    </submittedName>
</protein>
<sequence length="84" mass="9404">MQEKTTSVAAVGFSIQKGKSKILRYNTTCNNRITIDGQALEDVKTVTYLDSIIDQHVRSNADMKVPTRKTRAAYPQLKNICNSN</sequence>
<proteinExistence type="predicted"/>
<gene>
    <name evidence="1" type="ORF">SMRZ_LOCUS15859</name>
</gene>
<keyword evidence="2" id="KW-1185">Reference proteome</keyword>
<dbReference type="AlphaFoldDB" id="A0A183MII4"/>
<name>A0A183MII4_9TREM</name>